<dbReference type="Gene3D" id="3.40.50.1820">
    <property type="entry name" value="alpha/beta hydrolase"/>
    <property type="match status" value="1"/>
</dbReference>
<dbReference type="Pfam" id="PF12146">
    <property type="entry name" value="Hydrolase_4"/>
    <property type="match status" value="1"/>
</dbReference>
<accession>A0A7T3RFJ7</accession>
<reference evidence="2 3" key="1">
    <citation type="submission" date="2020-11" db="EMBL/GenBank/DDBJ databases">
        <title>Treponema Peruensis nv. sp., first commensal Treponema isolated from human feces.</title>
        <authorList>
            <person name="Belkhou C."/>
            <person name="Raes J."/>
        </authorList>
    </citation>
    <scope>NUCLEOTIDE SEQUENCE [LARGE SCALE GENOMIC DNA]</scope>
    <source>
        <strain evidence="2 3">RCC2812</strain>
    </source>
</reference>
<dbReference type="KEGG" id="tper:IWA51_06880"/>
<evidence type="ECO:0000259" key="1">
    <source>
        <dbReference type="Pfam" id="PF12146"/>
    </source>
</evidence>
<name>A0A7T3RFJ7_9SPIR</name>
<gene>
    <name evidence="2" type="ORF">IWA51_06880</name>
</gene>
<dbReference type="SUPFAM" id="SSF53474">
    <property type="entry name" value="alpha/beta-Hydrolases"/>
    <property type="match status" value="1"/>
</dbReference>
<dbReference type="InterPro" id="IPR029058">
    <property type="entry name" value="AB_hydrolase_fold"/>
</dbReference>
<dbReference type="InterPro" id="IPR022742">
    <property type="entry name" value="Hydrolase_4"/>
</dbReference>
<dbReference type="AlphaFoldDB" id="A0A7T3RFJ7"/>
<evidence type="ECO:0000313" key="2">
    <source>
        <dbReference type="EMBL" id="QQA02242.1"/>
    </source>
</evidence>
<proteinExistence type="predicted"/>
<dbReference type="InterPro" id="IPR051044">
    <property type="entry name" value="MAG_DAG_Lipase"/>
</dbReference>
<dbReference type="Proteomes" id="UP000595224">
    <property type="component" value="Chromosome"/>
</dbReference>
<organism evidence="2 3">
    <name type="scientific">Treponema peruense</name>
    <dbReference type="NCBI Taxonomy" id="2787628"/>
    <lineage>
        <taxon>Bacteria</taxon>
        <taxon>Pseudomonadati</taxon>
        <taxon>Spirochaetota</taxon>
        <taxon>Spirochaetia</taxon>
        <taxon>Spirochaetales</taxon>
        <taxon>Treponemataceae</taxon>
        <taxon>Treponema</taxon>
    </lineage>
</organism>
<evidence type="ECO:0000313" key="3">
    <source>
        <dbReference type="Proteomes" id="UP000595224"/>
    </source>
</evidence>
<keyword evidence="3" id="KW-1185">Reference proteome</keyword>
<sequence>MSDSNKNVLHSWLPDTEPKAVIVLSHGMVEHAARYEPFAAECCKRGIALYAEDHRGHGKTAELASQDKSGMFGFLAEKKGFERVADDIHEEILLAKKRWPSKKVFLFGHSFGSFVSQCVIEKYGADLDGCILCGTAGPRPLTIAFAKHLGRNMTMLFGKRHVAKLLDKIVFGSYNKRIKNPATKSDWISRDAKTVAQYMADPFCTFIPTTGFFRDLFEGLSLIHKKSNLKKIPQSLSVLFIEGTADPVGNYAKTVEKLFDIYTRKLKLTDATAIYYGDARHELLNEINGANIMKDVLLWVESRIQ</sequence>
<feature type="domain" description="Serine aminopeptidase S33" evidence="1">
    <location>
        <begin position="17"/>
        <end position="287"/>
    </location>
</feature>
<protein>
    <submittedName>
        <fullName evidence="2">Lysophospholipase</fullName>
    </submittedName>
</protein>
<dbReference type="EMBL" id="CP064936">
    <property type="protein sequence ID" value="QQA02242.1"/>
    <property type="molecule type" value="Genomic_DNA"/>
</dbReference>
<dbReference type="PANTHER" id="PTHR11614">
    <property type="entry name" value="PHOSPHOLIPASE-RELATED"/>
    <property type="match status" value="1"/>
</dbReference>